<reference evidence="1 2" key="1">
    <citation type="submission" date="2018-02" db="EMBL/GenBank/DDBJ databases">
        <title>Genome sequencing of Solimonas sp. HR-BB.</title>
        <authorList>
            <person name="Lee Y."/>
            <person name="Jeon C.O."/>
        </authorList>
    </citation>
    <scope>NUCLEOTIDE SEQUENCE [LARGE SCALE GENOMIC DNA]</scope>
    <source>
        <strain evidence="1 2">HR-BB</strain>
    </source>
</reference>
<dbReference type="SUPFAM" id="SSF109604">
    <property type="entry name" value="HD-domain/PDEase-like"/>
    <property type="match status" value="1"/>
</dbReference>
<comment type="caution">
    <text evidence="1">The sequence shown here is derived from an EMBL/GenBank/DDBJ whole genome shotgun (WGS) entry which is preliminary data.</text>
</comment>
<dbReference type="OrthoDB" id="459260at2"/>
<accession>A0A2S5TL14</accession>
<dbReference type="GO" id="GO:0016787">
    <property type="term" value="F:hydrolase activity"/>
    <property type="evidence" value="ECO:0007669"/>
    <property type="project" value="UniProtKB-KW"/>
</dbReference>
<dbReference type="EMBL" id="PSNW01000001">
    <property type="protein sequence ID" value="PPE75673.1"/>
    <property type="molecule type" value="Genomic_DNA"/>
</dbReference>
<evidence type="ECO:0000313" key="1">
    <source>
        <dbReference type="EMBL" id="PPE75673.1"/>
    </source>
</evidence>
<name>A0A2S5TL14_9GAMM</name>
<keyword evidence="1" id="KW-0378">Hydrolase</keyword>
<dbReference type="Proteomes" id="UP000238220">
    <property type="component" value="Unassembled WGS sequence"/>
</dbReference>
<proteinExistence type="predicted"/>
<gene>
    <name evidence="1" type="ORF">C3942_01910</name>
</gene>
<organism evidence="1 2">
    <name type="scientific">Solimonas fluminis</name>
    <dbReference type="NCBI Taxonomy" id="2086571"/>
    <lineage>
        <taxon>Bacteria</taxon>
        <taxon>Pseudomonadati</taxon>
        <taxon>Pseudomonadota</taxon>
        <taxon>Gammaproteobacteria</taxon>
        <taxon>Nevskiales</taxon>
        <taxon>Nevskiaceae</taxon>
        <taxon>Solimonas</taxon>
    </lineage>
</organism>
<evidence type="ECO:0000313" key="2">
    <source>
        <dbReference type="Proteomes" id="UP000238220"/>
    </source>
</evidence>
<keyword evidence="2" id="KW-1185">Reference proteome</keyword>
<sequence>MQPILQHAVLDSLLQEHAEALGGDAVAYRNHCLRVFNYYCWQRTPDEEEQRHAAVALAFHDIGIWTDGTWDYLDPSSKRMREWVALRAPDLDVEWIDAMIQQHHKITPWRGAHPGPVEALRRADWIDVLFGFLGYGVSADFRRAVKAALPDAGFHWRLVRLTGRRLLTRPWSPMPMMRW</sequence>
<dbReference type="AlphaFoldDB" id="A0A2S5TL14"/>
<dbReference type="RefSeq" id="WP_104228638.1">
    <property type="nucleotide sequence ID" value="NZ_PSNW01000001.1"/>
</dbReference>
<protein>
    <submittedName>
        <fullName evidence="1">Phosphohydrolase</fullName>
    </submittedName>
</protein>